<feature type="active site" description="Charge relay system" evidence="10">
    <location>
        <position position="274"/>
    </location>
</feature>
<dbReference type="GO" id="GO:0006508">
    <property type="term" value="P:proteolysis"/>
    <property type="evidence" value="ECO:0007669"/>
    <property type="project" value="UniProtKB-KW"/>
</dbReference>
<dbReference type="PROSITE" id="PS00138">
    <property type="entry name" value="SUBTILASE_SER"/>
    <property type="match status" value="1"/>
</dbReference>
<evidence type="ECO:0000256" key="12">
    <source>
        <dbReference type="SAM" id="Phobius"/>
    </source>
</evidence>
<keyword evidence="6 10" id="KW-0378">Hydrolase</keyword>
<evidence type="ECO:0000256" key="6">
    <source>
        <dbReference type="ARBA" id="ARBA00022801"/>
    </source>
</evidence>
<evidence type="ECO:0000256" key="1">
    <source>
        <dbReference type="ARBA" id="ARBA00004162"/>
    </source>
</evidence>
<comment type="subcellular location">
    <subcellularLocation>
        <location evidence="1">Cell membrane</location>
        <topology evidence="1">Single-pass membrane protein</topology>
    </subcellularLocation>
</comment>
<feature type="active site" description="Charge relay system" evidence="10">
    <location>
        <position position="110"/>
    </location>
</feature>
<comment type="similarity">
    <text evidence="2 10 11">Belongs to the peptidase S8 family.</text>
</comment>
<dbReference type="Gene3D" id="3.40.50.200">
    <property type="entry name" value="Peptidase S8/S53 domain"/>
    <property type="match status" value="1"/>
</dbReference>
<dbReference type="PRINTS" id="PR00723">
    <property type="entry name" value="SUBTILISIN"/>
</dbReference>
<evidence type="ECO:0000313" key="15">
    <source>
        <dbReference type="EMBL" id="SEJ66701.1"/>
    </source>
</evidence>
<evidence type="ECO:0000256" key="13">
    <source>
        <dbReference type="SAM" id="SignalP"/>
    </source>
</evidence>
<keyword evidence="3" id="KW-1003">Cell membrane</keyword>
<dbReference type="InterPro" id="IPR050131">
    <property type="entry name" value="Peptidase_S8_subtilisin-like"/>
</dbReference>
<evidence type="ECO:0000256" key="3">
    <source>
        <dbReference type="ARBA" id="ARBA00022475"/>
    </source>
</evidence>
<keyword evidence="16" id="KW-1185">Reference proteome</keyword>
<dbReference type="InterPro" id="IPR036852">
    <property type="entry name" value="Peptidase_S8/S53_dom_sf"/>
</dbReference>
<dbReference type="InterPro" id="IPR023828">
    <property type="entry name" value="Peptidase_S8_Ser-AS"/>
</dbReference>
<dbReference type="PROSITE" id="PS00136">
    <property type="entry name" value="SUBTILASE_ASP"/>
    <property type="match status" value="1"/>
</dbReference>
<dbReference type="InterPro" id="IPR022398">
    <property type="entry name" value="Peptidase_S8_His-AS"/>
</dbReference>
<dbReference type="PROSITE" id="PS00137">
    <property type="entry name" value="SUBTILASE_HIS"/>
    <property type="match status" value="1"/>
</dbReference>
<feature type="transmembrane region" description="Helical" evidence="12">
    <location>
        <begin position="366"/>
        <end position="387"/>
    </location>
</feature>
<dbReference type="GO" id="GO:0005886">
    <property type="term" value="C:plasma membrane"/>
    <property type="evidence" value="ECO:0007669"/>
    <property type="project" value="UniProtKB-SubCell"/>
</dbReference>
<dbReference type="InterPro" id="IPR000209">
    <property type="entry name" value="Peptidase_S8/S53_dom"/>
</dbReference>
<accession>A0A1H7AM14</accession>
<feature type="domain" description="Peptidase S8/S53" evidence="14">
    <location>
        <begin position="67"/>
        <end position="318"/>
    </location>
</feature>
<dbReference type="Pfam" id="PF00082">
    <property type="entry name" value="Peptidase_S8"/>
    <property type="match status" value="1"/>
</dbReference>
<dbReference type="RefSeq" id="WP_092381036.1">
    <property type="nucleotide sequence ID" value="NZ_BOPI01000002.1"/>
</dbReference>
<evidence type="ECO:0000256" key="11">
    <source>
        <dbReference type="RuleBase" id="RU003355"/>
    </source>
</evidence>
<dbReference type="InterPro" id="IPR015500">
    <property type="entry name" value="Peptidase_S8_subtilisin-rel"/>
</dbReference>
<feature type="chain" id="PRO_5011731647" evidence="13">
    <location>
        <begin position="28"/>
        <end position="406"/>
    </location>
</feature>
<evidence type="ECO:0000256" key="5">
    <source>
        <dbReference type="ARBA" id="ARBA00022692"/>
    </source>
</evidence>
<evidence type="ECO:0000256" key="10">
    <source>
        <dbReference type="PROSITE-ProRule" id="PRU01240"/>
    </source>
</evidence>
<dbReference type="STRING" id="1144548.SAMN05443287_106226"/>
<feature type="active site" description="Charge relay system" evidence="10">
    <location>
        <position position="76"/>
    </location>
</feature>
<dbReference type="Proteomes" id="UP000198707">
    <property type="component" value="Unassembled WGS sequence"/>
</dbReference>
<keyword evidence="7 10" id="KW-0720">Serine protease</keyword>
<evidence type="ECO:0000313" key="16">
    <source>
        <dbReference type="Proteomes" id="UP000198707"/>
    </source>
</evidence>
<keyword evidence="8 12" id="KW-1133">Transmembrane helix</keyword>
<evidence type="ECO:0000256" key="2">
    <source>
        <dbReference type="ARBA" id="ARBA00011073"/>
    </source>
</evidence>
<dbReference type="GO" id="GO:0004252">
    <property type="term" value="F:serine-type endopeptidase activity"/>
    <property type="evidence" value="ECO:0007669"/>
    <property type="project" value="UniProtKB-UniRule"/>
</dbReference>
<name>A0A1H7AM14_9ACTN</name>
<dbReference type="InterPro" id="IPR023827">
    <property type="entry name" value="Peptidase_S8_Asp-AS"/>
</dbReference>
<dbReference type="PROSITE" id="PS51892">
    <property type="entry name" value="SUBTILASE"/>
    <property type="match status" value="1"/>
</dbReference>
<evidence type="ECO:0000256" key="7">
    <source>
        <dbReference type="ARBA" id="ARBA00022825"/>
    </source>
</evidence>
<evidence type="ECO:0000256" key="8">
    <source>
        <dbReference type="ARBA" id="ARBA00022989"/>
    </source>
</evidence>
<dbReference type="SUPFAM" id="SSF52743">
    <property type="entry name" value="Subtilisin-like"/>
    <property type="match status" value="1"/>
</dbReference>
<dbReference type="NCBIfam" id="TIGR03921">
    <property type="entry name" value="T7SS_mycosin"/>
    <property type="match status" value="1"/>
</dbReference>
<protein>
    <submittedName>
        <fullName evidence="15">Type VII secretion-associated serine protease mycosin</fullName>
    </submittedName>
</protein>
<feature type="signal peptide" evidence="13">
    <location>
        <begin position="1"/>
        <end position="27"/>
    </location>
</feature>
<reference evidence="16" key="1">
    <citation type="submission" date="2016-10" db="EMBL/GenBank/DDBJ databases">
        <authorList>
            <person name="Varghese N."/>
            <person name="Submissions S."/>
        </authorList>
    </citation>
    <scope>NUCLEOTIDE SEQUENCE [LARGE SCALE GENOMIC DNA]</scope>
    <source>
        <strain evidence="16">CGMCC 4.7038</strain>
    </source>
</reference>
<gene>
    <name evidence="15" type="ORF">SAMN05443287_106226</name>
</gene>
<evidence type="ECO:0000259" key="14">
    <source>
        <dbReference type="Pfam" id="PF00082"/>
    </source>
</evidence>
<keyword evidence="9 12" id="KW-0472">Membrane</keyword>
<sequence length="406" mass="41373">MSRYPTRPLLAGLTTLLTAPTTAVAFAAPAPAAPACVAPPAPVGPVSAAPWPQQRYAPERLAPLATGAGVTVAVIDSGVDTRHPQLAGRVLAGTDLLDPGGDGSRDCVGHGTGVASIIAAAPHDGIAFRGLAPNARILPVRVSEQQVVDGRGTGRTVRPTDFARALRWAVDHGADVLNLSVVLYRDHPAVRAAVAHAVARDVVVVAAAGNLHGSGNPRAYPAAYDGVLAVGAVAADGQRADFSQTGAHVDLVAPGTDVLIAAPGQGHHLAEGTSYAVPFVAATAALLRQYRPDLTAVEVTRRIVGSTDPAPDGGYGAGLLNPYRAVTEAGGGQPARSEPVAALADDRPGPALLAQQDRRATARRRAVLLASAGMLVVAAVALAALVLPRGTRRRWRPADPDEQHAG</sequence>
<dbReference type="PANTHER" id="PTHR43806">
    <property type="entry name" value="PEPTIDASE S8"/>
    <property type="match status" value="1"/>
</dbReference>
<dbReference type="PANTHER" id="PTHR43806:SF11">
    <property type="entry name" value="CEREVISIN-RELATED"/>
    <property type="match status" value="1"/>
</dbReference>
<keyword evidence="5 12" id="KW-0812">Transmembrane</keyword>
<dbReference type="AlphaFoldDB" id="A0A1H7AM14"/>
<evidence type="ECO:0000256" key="9">
    <source>
        <dbReference type="ARBA" id="ARBA00023136"/>
    </source>
</evidence>
<dbReference type="InterPro" id="IPR023834">
    <property type="entry name" value="T7SS_pept_S8A_mycosin"/>
</dbReference>
<keyword evidence="4 10" id="KW-0645">Protease</keyword>
<proteinExistence type="inferred from homology"/>
<dbReference type="OrthoDB" id="5240330at2"/>
<dbReference type="EMBL" id="FNYV01000006">
    <property type="protein sequence ID" value="SEJ66701.1"/>
    <property type="molecule type" value="Genomic_DNA"/>
</dbReference>
<evidence type="ECO:0000256" key="4">
    <source>
        <dbReference type="ARBA" id="ARBA00022670"/>
    </source>
</evidence>
<organism evidence="15 16">
    <name type="scientific">Micromonospora phaseoli</name>
    <dbReference type="NCBI Taxonomy" id="1144548"/>
    <lineage>
        <taxon>Bacteria</taxon>
        <taxon>Bacillati</taxon>
        <taxon>Actinomycetota</taxon>
        <taxon>Actinomycetes</taxon>
        <taxon>Micromonosporales</taxon>
        <taxon>Micromonosporaceae</taxon>
        <taxon>Micromonospora</taxon>
    </lineage>
</organism>
<keyword evidence="13" id="KW-0732">Signal</keyword>